<comment type="caution">
    <text evidence="1">The sequence shown here is derived from an EMBL/GenBank/DDBJ whole genome shotgun (WGS) entry which is preliminary data.</text>
</comment>
<gene>
    <name evidence="1" type="ORF">GCM10009559_29060</name>
</gene>
<organism evidence="1 2">
    <name type="scientific">Pseudonocardia zijingensis</name>
    <dbReference type="NCBI Taxonomy" id="153376"/>
    <lineage>
        <taxon>Bacteria</taxon>
        <taxon>Bacillati</taxon>
        <taxon>Actinomycetota</taxon>
        <taxon>Actinomycetes</taxon>
        <taxon>Pseudonocardiales</taxon>
        <taxon>Pseudonocardiaceae</taxon>
        <taxon>Pseudonocardia</taxon>
    </lineage>
</organism>
<protein>
    <submittedName>
        <fullName evidence="1">Uncharacterized protein</fullName>
    </submittedName>
</protein>
<keyword evidence="2" id="KW-1185">Reference proteome</keyword>
<proteinExistence type="predicted"/>
<evidence type="ECO:0000313" key="1">
    <source>
        <dbReference type="EMBL" id="GAA0936583.1"/>
    </source>
</evidence>
<name>A0ABN1Q3T8_9PSEU</name>
<dbReference type="EMBL" id="BAAAHP010000078">
    <property type="protein sequence ID" value="GAA0936583.1"/>
    <property type="molecule type" value="Genomic_DNA"/>
</dbReference>
<reference evidence="1 2" key="1">
    <citation type="journal article" date="2019" name="Int. J. Syst. Evol. Microbiol.">
        <title>The Global Catalogue of Microorganisms (GCM) 10K type strain sequencing project: providing services to taxonomists for standard genome sequencing and annotation.</title>
        <authorList>
            <consortium name="The Broad Institute Genomics Platform"/>
            <consortium name="The Broad Institute Genome Sequencing Center for Infectious Disease"/>
            <person name="Wu L."/>
            <person name="Ma J."/>
        </authorList>
    </citation>
    <scope>NUCLEOTIDE SEQUENCE [LARGE SCALE GENOMIC DNA]</scope>
    <source>
        <strain evidence="1 2">JCM 11117</strain>
    </source>
</reference>
<evidence type="ECO:0000313" key="2">
    <source>
        <dbReference type="Proteomes" id="UP001499967"/>
    </source>
</evidence>
<dbReference type="Proteomes" id="UP001499967">
    <property type="component" value="Unassembled WGS sequence"/>
</dbReference>
<accession>A0ABN1Q3T8</accession>
<sequence length="102" mass="10562">MCGRPAVPSTSASPSDKKSIFAVVLAPYCRPGISSRSPSSLGAALAEVCTCGLASTAWPSSADRLNPNLPSTQTVMIAVPMSRRVALMICTHVVPFMPPTST</sequence>